<reference evidence="4" key="1">
    <citation type="journal article" date="2018" name="Nat. Microbiol.">
        <title>Leveraging single-cell genomics to expand the fungal tree of life.</title>
        <authorList>
            <person name="Ahrendt S.R."/>
            <person name="Quandt C.A."/>
            <person name="Ciobanu D."/>
            <person name="Clum A."/>
            <person name="Salamov A."/>
            <person name="Andreopoulos B."/>
            <person name="Cheng J.F."/>
            <person name="Woyke T."/>
            <person name="Pelin A."/>
            <person name="Henrissat B."/>
            <person name="Reynolds N.K."/>
            <person name="Benny G.L."/>
            <person name="Smith M.E."/>
            <person name="James T.Y."/>
            <person name="Grigoriev I.V."/>
        </authorList>
    </citation>
    <scope>NUCLEOTIDE SEQUENCE [LARGE SCALE GENOMIC DNA]</scope>
    <source>
        <strain evidence="4">Benny S71-1</strain>
    </source>
</reference>
<evidence type="ECO:0000313" key="4">
    <source>
        <dbReference type="Proteomes" id="UP000278143"/>
    </source>
</evidence>
<dbReference type="EMBL" id="KZ989738">
    <property type="protein sequence ID" value="RKP25468.1"/>
    <property type="molecule type" value="Genomic_DNA"/>
</dbReference>
<accession>A0A4P9YZN9</accession>
<evidence type="ECO:0000313" key="3">
    <source>
        <dbReference type="EMBL" id="RKP25468.1"/>
    </source>
</evidence>
<keyword evidence="2" id="KW-0812">Transmembrane</keyword>
<feature type="coiled-coil region" evidence="1">
    <location>
        <begin position="436"/>
        <end position="470"/>
    </location>
</feature>
<keyword evidence="2" id="KW-1133">Transmembrane helix</keyword>
<gene>
    <name evidence="3" type="ORF">SYNPS1DRAFT_22574</name>
</gene>
<evidence type="ECO:0000256" key="1">
    <source>
        <dbReference type="SAM" id="Coils"/>
    </source>
</evidence>
<organism evidence="3 4">
    <name type="scientific">Syncephalis pseudoplumigaleata</name>
    <dbReference type="NCBI Taxonomy" id="1712513"/>
    <lineage>
        <taxon>Eukaryota</taxon>
        <taxon>Fungi</taxon>
        <taxon>Fungi incertae sedis</taxon>
        <taxon>Zoopagomycota</taxon>
        <taxon>Zoopagomycotina</taxon>
        <taxon>Zoopagomycetes</taxon>
        <taxon>Zoopagales</taxon>
        <taxon>Piptocephalidaceae</taxon>
        <taxon>Syncephalis</taxon>
    </lineage>
</organism>
<protein>
    <submittedName>
        <fullName evidence="3">Uncharacterized protein</fullName>
    </submittedName>
</protein>
<dbReference type="Proteomes" id="UP000278143">
    <property type="component" value="Unassembled WGS sequence"/>
</dbReference>
<name>A0A4P9YZN9_9FUNG</name>
<sequence>MCQDADCTGSELYGVANMLNSALAQAIANMQMPGDSLSLSYIRSMAARFYGHLASYALCPAAIMLATIGIYLLFALAMLYVFPAPSLQTNQCQSDADTECNEQCATVESIEAADEHAVQPADGHNEPEQAELAHRVAALERSAEATVHLEDTCNAMKTRMGSLEQLLMEILDRLSEHQRKRTPLGTGLFAPAAGEASAAEVAIHGVDHLVSLKSRMTTYGSRLNQLAAPNDRALYVTRDFINARWSYPSPSESSALSSDVSPLLKPDTLMASPFLQRSTEQAATEAPSDDRGAAAAAAAIDGKASAADRLLGYGRYRETRCEPAVLSKFSASVDSQLRRQDPDTVAKYFRANGALHGFILVPRPCRRLSARADIVPEGASSIARDSVELYQLKEHVWEEVCTEGQGHKQALEMLSSQINCDIADEEDALMLFLDEMAAKETEINSASTRLNMLREEIEQYSEKIDQNTTMLQYYQSQEESARASLHVAADKLTCVSERLSGAAAGSREQMERLQRQQKTHSATVEREHAELDEIHAKAREIAEQTKEMQDEKQSLCQLYDNVSIIIDELKEELVDIEREYAMRLEVLRARRTERERQQLQRDYWISGEELLVELEEDRILSERRQLRDVD</sequence>
<dbReference type="AlphaFoldDB" id="A0A4P9YZN9"/>
<keyword evidence="4" id="KW-1185">Reference proteome</keyword>
<feature type="coiled-coil region" evidence="1">
    <location>
        <begin position="496"/>
        <end position="602"/>
    </location>
</feature>
<evidence type="ECO:0000256" key="2">
    <source>
        <dbReference type="SAM" id="Phobius"/>
    </source>
</evidence>
<dbReference type="OrthoDB" id="10687842at2759"/>
<feature type="transmembrane region" description="Helical" evidence="2">
    <location>
        <begin position="53"/>
        <end position="82"/>
    </location>
</feature>
<proteinExistence type="predicted"/>
<keyword evidence="2" id="KW-0472">Membrane</keyword>
<keyword evidence="1" id="KW-0175">Coiled coil</keyword>